<feature type="domain" description="F-box" evidence="1">
    <location>
        <begin position="1"/>
        <end position="44"/>
    </location>
</feature>
<keyword evidence="3" id="KW-1185">Reference proteome</keyword>
<dbReference type="CDD" id="cd09917">
    <property type="entry name" value="F-box_SF"/>
    <property type="match status" value="1"/>
</dbReference>
<dbReference type="eggNOG" id="ENOG502SDX4">
    <property type="taxonomic scope" value="Eukaryota"/>
</dbReference>
<evidence type="ECO:0000259" key="1">
    <source>
        <dbReference type="PROSITE" id="PS50181"/>
    </source>
</evidence>
<dbReference type="PROSITE" id="PS50181">
    <property type="entry name" value="FBOX"/>
    <property type="match status" value="1"/>
</dbReference>
<gene>
    <name evidence="2" type="ORF">CTRG_02502</name>
</gene>
<dbReference type="EMBL" id="GG692397">
    <property type="protein sequence ID" value="EER33684.1"/>
    <property type="molecule type" value="Genomic_DNA"/>
</dbReference>
<dbReference type="HOGENOM" id="CLU_043163_0_0_1"/>
<reference evidence="2 3" key="1">
    <citation type="journal article" date="2009" name="Nature">
        <title>Evolution of pathogenicity and sexual reproduction in eight Candida genomes.</title>
        <authorList>
            <person name="Butler G."/>
            <person name="Rasmussen M.D."/>
            <person name="Lin M.F."/>
            <person name="Santos M.A."/>
            <person name="Sakthikumar S."/>
            <person name="Munro C.A."/>
            <person name="Rheinbay E."/>
            <person name="Grabherr M."/>
            <person name="Forche A."/>
            <person name="Reedy J.L."/>
            <person name="Agrafioti I."/>
            <person name="Arnaud M.B."/>
            <person name="Bates S."/>
            <person name="Brown A.J."/>
            <person name="Brunke S."/>
            <person name="Costanzo M.C."/>
            <person name="Fitzpatrick D.A."/>
            <person name="de Groot P.W."/>
            <person name="Harris D."/>
            <person name="Hoyer L.L."/>
            <person name="Hube B."/>
            <person name="Klis F.M."/>
            <person name="Kodira C."/>
            <person name="Lennard N."/>
            <person name="Logue M.E."/>
            <person name="Martin R."/>
            <person name="Neiman A.M."/>
            <person name="Nikolaou E."/>
            <person name="Quail M.A."/>
            <person name="Quinn J."/>
            <person name="Santos M.C."/>
            <person name="Schmitzberger F.F."/>
            <person name="Sherlock G."/>
            <person name="Shah P."/>
            <person name="Silverstein K.A."/>
            <person name="Skrzypek M.S."/>
            <person name="Soll D."/>
            <person name="Staggs R."/>
            <person name="Stansfield I."/>
            <person name="Stumpf M.P."/>
            <person name="Sudbery P.E."/>
            <person name="Srikantha T."/>
            <person name="Zeng Q."/>
            <person name="Berman J."/>
            <person name="Berriman M."/>
            <person name="Heitman J."/>
            <person name="Gow N.A."/>
            <person name="Lorenz M.C."/>
            <person name="Birren B.W."/>
            <person name="Kellis M."/>
            <person name="Cuomo C.A."/>
        </authorList>
    </citation>
    <scope>NUCLEOTIDE SEQUENCE [LARGE SCALE GENOMIC DNA]</scope>
    <source>
        <strain evidence="3">ATCC MYA-3404 / T1</strain>
    </source>
</reference>
<evidence type="ECO:0000313" key="2">
    <source>
        <dbReference type="EMBL" id="EER33684.1"/>
    </source>
</evidence>
<dbReference type="Pfam" id="PF12937">
    <property type="entry name" value="F-box-like"/>
    <property type="match status" value="1"/>
</dbReference>
<dbReference type="GeneID" id="8297620"/>
<evidence type="ECO:0000313" key="3">
    <source>
        <dbReference type="Proteomes" id="UP000002037"/>
    </source>
</evidence>
<dbReference type="AlphaFoldDB" id="C5M7Y0"/>
<dbReference type="Proteomes" id="UP000002037">
    <property type="component" value="Unassembled WGS sequence"/>
</dbReference>
<protein>
    <recommendedName>
        <fullName evidence="1">F-box domain-containing protein</fullName>
    </recommendedName>
</protein>
<dbReference type="KEGG" id="ctp:CTRG_02502"/>
<sequence length="421" mass="49404">MLSQLPQEIIEIILNNLHQDELLQVSQVNKYFRSLTLPRLFSVVLIDSSPKLFRKDTESLKQYQELRGVFKLEDKFVRAVNISSVYCLKLFFKLLVDNPEYGKFIRIIHVENLPDIPDLDMFGFLKTSLKFMSRLNVFNWNHEYPIPMSLFMNNHELIAVNGNITSDETTEFNNFKLNEAVVTNSKFNVNNLEKITIRNIDMNEITGDLTNLKSLTIENCTNDSCFLLNLDVNAPLLEELSITVDEQPCLTKIFSSLTLKTLKLSILNHCNIIRVSQILKNINNNISRLEITNQLDRSSFKLLSKFHNLNYLHVSILEKDIYELLSVLNHVKFLSLNILEATERRNCLIANEYWDCSTMIDENQIKYTDFTLEYHRKLSYLKWIRFQGNDNTYIFECNQIDPIIYREGFHHYFDNLVNTLI</sequence>
<accession>C5M7Y0</accession>
<dbReference type="OrthoDB" id="3162794at2759"/>
<name>C5M7Y0_CANTT</name>
<dbReference type="InterPro" id="IPR036047">
    <property type="entry name" value="F-box-like_dom_sf"/>
</dbReference>
<dbReference type="VEuPathDB" id="FungiDB:CTRG_02502"/>
<dbReference type="RefSeq" id="XP_002548205.1">
    <property type="nucleotide sequence ID" value="XM_002548159.1"/>
</dbReference>
<dbReference type="SUPFAM" id="SSF81383">
    <property type="entry name" value="F-box domain"/>
    <property type="match status" value="1"/>
</dbReference>
<organism evidence="2 3">
    <name type="scientific">Candida tropicalis (strain ATCC MYA-3404 / T1)</name>
    <name type="common">Yeast</name>
    <dbReference type="NCBI Taxonomy" id="294747"/>
    <lineage>
        <taxon>Eukaryota</taxon>
        <taxon>Fungi</taxon>
        <taxon>Dikarya</taxon>
        <taxon>Ascomycota</taxon>
        <taxon>Saccharomycotina</taxon>
        <taxon>Pichiomycetes</taxon>
        <taxon>Debaryomycetaceae</taxon>
        <taxon>Candida/Lodderomyces clade</taxon>
        <taxon>Candida</taxon>
    </lineage>
</organism>
<dbReference type="Gene3D" id="1.20.1280.50">
    <property type="match status" value="1"/>
</dbReference>
<dbReference type="InterPro" id="IPR001810">
    <property type="entry name" value="F-box_dom"/>
</dbReference>
<proteinExistence type="predicted"/>